<evidence type="ECO:0000256" key="5">
    <source>
        <dbReference type="RuleBase" id="RU004404"/>
    </source>
</evidence>
<dbReference type="PROSITE" id="PS50106">
    <property type="entry name" value="PDZ"/>
    <property type="match status" value="1"/>
</dbReference>
<comment type="caution">
    <text evidence="7">The sequence shown here is derived from an EMBL/GenBank/DDBJ whole genome shotgun (WGS) entry which is preliminary data.</text>
</comment>
<dbReference type="InterPro" id="IPR029045">
    <property type="entry name" value="ClpP/crotonase-like_dom_sf"/>
</dbReference>
<dbReference type="InterPro" id="IPR036034">
    <property type="entry name" value="PDZ_sf"/>
</dbReference>
<dbReference type="EMBL" id="BAAAFG010000015">
    <property type="protein sequence ID" value="GAA0872723.1"/>
    <property type="molecule type" value="Genomic_DNA"/>
</dbReference>
<dbReference type="SMART" id="SM00228">
    <property type="entry name" value="PDZ"/>
    <property type="match status" value="1"/>
</dbReference>
<evidence type="ECO:0000256" key="3">
    <source>
        <dbReference type="ARBA" id="ARBA00022801"/>
    </source>
</evidence>
<evidence type="ECO:0000313" key="7">
    <source>
        <dbReference type="EMBL" id="GAA0872723.1"/>
    </source>
</evidence>
<organism evidence="7 8">
    <name type="scientific">Gangjinia marincola</name>
    <dbReference type="NCBI Taxonomy" id="578463"/>
    <lineage>
        <taxon>Bacteria</taxon>
        <taxon>Pseudomonadati</taxon>
        <taxon>Bacteroidota</taxon>
        <taxon>Flavobacteriia</taxon>
        <taxon>Flavobacteriales</taxon>
        <taxon>Flavobacteriaceae</taxon>
        <taxon>Gangjinia</taxon>
    </lineage>
</organism>
<dbReference type="PANTHER" id="PTHR32060:SF30">
    <property type="entry name" value="CARBOXY-TERMINAL PROCESSING PROTEASE CTPA"/>
    <property type="match status" value="1"/>
</dbReference>
<proteinExistence type="inferred from homology"/>
<dbReference type="SUPFAM" id="SSF52096">
    <property type="entry name" value="ClpP/crotonase"/>
    <property type="match status" value="1"/>
</dbReference>
<sequence length="540" mass="60836">MMLLKKKIFIPLLVLGITFTTVSFKSDFFEIAKQIEIFTTLFKELNMNYVDEVNPAELMDTAIKNMLNDLDPYTKYWNEQDVEKARIQNAGEYTGIGALVRTKNEKITIVEPYKGYPADKAGLKAGDEIIKIGDVDVTNYNDDAGELLKGAPNSKITITYKRQGKINETVLTRESIDVKAVPYYTLLDDKSGYIVLSKFNKNASKETIDALLDLKKQGADKLILDLRGNPGGLLSEAINVVNIFIPKGQLVTTTKSNIQKYNRTYTTKREPVDLDIPVVVLINGRSASASEIVSGSLQDLDRGVVVGARSFGKGLVQRPKKLTYGTQLKVTISRYYTPSGRCIQALDYRDGDAIRKSAETYTEFKTKNGRSVYDGGGIDPDVSLESAKLSEITKALLRENVIFDYATQHYYENPTTTVENFAFAEKDYSDFKKYLNKTGFTYETNTEKELKEAYAVAEKEELSEEIMSAYNDLVATVDKAKERALENKKAEIIDQLTDEIILRYGYREGLYSYYTTNNKEIKEAQKLLNNSQKYQSILGN</sequence>
<keyword evidence="3 5" id="KW-0378">Hydrolase</keyword>
<keyword evidence="8" id="KW-1185">Reference proteome</keyword>
<dbReference type="Pfam" id="PF03572">
    <property type="entry name" value="Peptidase_S41"/>
    <property type="match status" value="1"/>
</dbReference>
<evidence type="ECO:0000256" key="1">
    <source>
        <dbReference type="ARBA" id="ARBA00009179"/>
    </source>
</evidence>
<dbReference type="SUPFAM" id="SSF50156">
    <property type="entry name" value="PDZ domain-like"/>
    <property type="match status" value="1"/>
</dbReference>
<dbReference type="Proteomes" id="UP001500507">
    <property type="component" value="Unassembled WGS sequence"/>
</dbReference>
<comment type="similarity">
    <text evidence="1 5">Belongs to the peptidase S41A family.</text>
</comment>
<gene>
    <name evidence="7" type="ORF">GCM10009117_18700</name>
</gene>
<dbReference type="InterPro" id="IPR001478">
    <property type="entry name" value="PDZ"/>
</dbReference>
<dbReference type="InterPro" id="IPR041489">
    <property type="entry name" value="PDZ_6"/>
</dbReference>
<evidence type="ECO:0000256" key="2">
    <source>
        <dbReference type="ARBA" id="ARBA00022670"/>
    </source>
</evidence>
<dbReference type="PANTHER" id="PTHR32060">
    <property type="entry name" value="TAIL-SPECIFIC PROTEASE"/>
    <property type="match status" value="1"/>
</dbReference>
<dbReference type="CDD" id="cd07560">
    <property type="entry name" value="Peptidase_S41_CPP"/>
    <property type="match status" value="1"/>
</dbReference>
<dbReference type="Pfam" id="PF17820">
    <property type="entry name" value="PDZ_6"/>
    <property type="match status" value="1"/>
</dbReference>
<accession>A0ABP3XWQ9</accession>
<keyword evidence="4 5" id="KW-0720">Serine protease</keyword>
<keyword evidence="2 5" id="KW-0645">Protease</keyword>
<dbReference type="Gene3D" id="3.30.750.44">
    <property type="match status" value="1"/>
</dbReference>
<dbReference type="InterPro" id="IPR005151">
    <property type="entry name" value="Tail-specific_protease"/>
</dbReference>
<dbReference type="SMART" id="SM00245">
    <property type="entry name" value="TSPc"/>
    <property type="match status" value="1"/>
</dbReference>
<dbReference type="Gene3D" id="3.90.226.10">
    <property type="entry name" value="2-enoyl-CoA Hydratase, Chain A, domain 1"/>
    <property type="match status" value="1"/>
</dbReference>
<reference evidence="8" key="1">
    <citation type="journal article" date="2019" name="Int. J. Syst. Evol. Microbiol.">
        <title>The Global Catalogue of Microorganisms (GCM) 10K type strain sequencing project: providing services to taxonomists for standard genome sequencing and annotation.</title>
        <authorList>
            <consortium name="The Broad Institute Genomics Platform"/>
            <consortium name="The Broad Institute Genome Sequencing Center for Infectious Disease"/>
            <person name="Wu L."/>
            <person name="Ma J."/>
        </authorList>
    </citation>
    <scope>NUCLEOTIDE SEQUENCE [LARGE SCALE GENOMIC DNA]</scope>
    <source>
        <strain evidence="8">JCM 16082</strain>
    </source>
</reference>
<evidence type="ECO:0000259" key="6">
    <source>
        <dbReference type="PROSITE" id="PS50106"/>
    </source>
</evidence>
<evidence type="ECO:0000313" key="8">
    <source>
        <dbReference type="Proteomes" id="UP001500507"/>
    </source>
</evidence>
<dbReference type="CDD" id="cd06782">
    <property type="entry name" value="cpPDZ_CPP-like"/>
    <property type="match status" value="1"/>
</dbReference>
<dbReference type="RefSeq" id="WP_343766533.1">
    <property type="nucleotide sequence ID" value="NZ_BAAAFG010000015.1"/>
</dbReference>
<feature type="domain" description="PDZ" evidence="6">
    <location>
        <begin position="81"/>
        <end position="163"/>
    </location>
</feature>
<evidence type="ECO:0000256" key="4">
    <source>
        <dbReference type="ARBA" id="ARBA00022825"/>
    </source>
</evidence>
<name>A0ABP3XWQ9_9FLAO</name>
<dbReference type="Gene3D" id="2.30.42.10">
    <property type="match status" value="1"/>
</dbReference>
<dbReference type="NCBIfam" id="TIGR00225">
    <property type="entry name" value="prc"/>
    <property type="match status" value="1"/>
</dbReference>
<protein>
    <submittedName>
        <fullName evidence="7">S41 family peptidase</fullName>
    </submittedName>
</protein>
<dbReference type="InterPro" id="IPR004447">
    <property type="entry name" value="Peptidase_S41A"/>
</dbReference>